<keyword evidence="3" id="KW-1185">Reference proteome</keyword>
<keyword evidence="1" id="KW-1133">Transmembrane helix</keyword>
<protein>
    <submittedName>
        <fullName evidence="2">Uncharacterized protein</fullName>
    </submittedName>
</protein>
<organism evidence="2 3">
    <name type="scientific">Batillaria attramentaria</name>
    <dbReference type="NCBI Taxonomy" id="370345"/>
    <lineage>
        <taxon>Eukaryota</taxon>
        <taxon>Metazoa</taxon>
        <taxon>Spiralia</taxon>
        <taxon>Lophotrochozoa</taxon>
        <taxon>Mollusca</taxon>
        <taxon>Gastropoda</taxon>
        <taxon>Caenogastropoda</taxon>
        <taxon>Sorbeoconcha</taxon>
        <taxon>Cerithioidea</taxon>
        <taxon>Batillariidae</taxon>
        <taxon>Batillaria</taxon>
    </lineage>
</organism>
<dbReference type="EMBL" id="JACVVK020000098">
    <property type="protein sequence ID" value="KAK7492863.1"/>
    <property type="molecule type" value="Genomic_DNA"/>
</dbReference>
<evidence type="ECO:0000313" key="3">
    <source>
        <dbReference type="Proteomes" id="UP001519460"/>
    </source>
</evidence>
<keyword evidence="1" id="KW-0472">Membrane</keyword>
<comment type="caution">
    <text evidence="2">The sequence shown here is derived from an EMBL/GenBank/DDBJ whole genome shotgun (WGS) entry which is preliminary data.</text>
</comment>
<keyword evidence="1" id="KW-0812">Transmembrane</keyword>
<accession>A0ABD0L028</accession>
<feature type="transmembrane region" description="Helical" evidence="1">
    <location>
        <begin position="110"/>
        <end position="132"/>
    </location>
</feature>
<name>A0ABD0L028_9CAEN</name>
<reference evidence="2 3" key="1">
    <citation type="journal article" date="2023" name="Sci. Data">
        <title>Genome assembly of the Korean intertidal mud-creeper Batillaria attramentaria.</title>
        <authorList>
            <person name="Patra A.K."/>
            <person name="Ho P.T."/>
            <person name="Jun S."/>
            <person name="Lee S.J."/>
            <person name="Kim Y."/>
            <person name="Won Y.J."/>
        </authorList>
    </citation>
    <scope>NUCLEOTIDE SEQUENCE [LARGE SCALE GENOMIC DNA]</scope>
    <source>
        <strain evidence="2">Wonlab-2016</strain>
    </source>
</reference>
<feature type="non-terminal residue" evidence="2">
    <location>
        <position position="1"/>
    </location>
</feature>
<feature type="transmembrane region" description="Helical" evidence="1">
    <location>
        <begin position="138"/>
        <end position="160"/>
    </location>
</feature>
<gene>
    <name evidence="2" type="ORF">BaRGS_00015810</name>
</gene>
<proteinExistence type="predicted"/>
<sequence>KKRRVCKQKGAWWRMVLKATRRCAAEAEAIARNRSKSVTNGQTIAQCTLAVKVGWDSFLDVVDTAEDLPPTLKAQGINLERPEFYAIVHNVSTVLNGSNKLPWVLCVQPLVALLMAGALWLPAFIAVLAVQVDDNSGMALPVRLIVFIFPLGIVSCGYLLKWRRRYWLSKIIRLLVQNCVKANQLLYCEGRPILTTAGHVKANNFARSVDLLLFTCLEDDWDKLMRLVEFYARDKAYLSQVSCFPIISGIWSDVLGERDIDFTFSGLICRLQWLRTALDVALASSPVPHSTSPPSPLPF</sequence>
<dbReference type="AlphaFoldDB" id="A0ABD0L028"/>
<evidence type="ECO:0000256" key="1">
    <source>
        <dbReference type="SAM" id="Phobius"/>
    </source>
</evidence>
<evidence type="ECO:0000313" key="2">
    <source>
        <dbReference type="EMBL" id="KAK7492863.1"/>
    </source>
</evidence>
<dbReference type="Proteomes" id="UP001519460">
    <property type="component" value="Unassembled WGS sequence"/>
</dbReference>